<organism evidence="12">
    <name type="scientific">Trypanosoma brucei</name>
    <dbReference type="NCBI Taxonomy" id="5691"/>
    <lineage>
        <taxon>Eukaryota</taxon>
        <taxon>Discoba</taxon>
        <taxon>Euglenozoa</taxon>
        <taxon>Kinetoplastea</taxon>
        <taxon>Metakinetoplastina</taxon>
        <taxon>Trypanosomatida</taxon>
        <taxon>Trypanosomatidae</taxon>
        <taxon>Trypanosoma</taxon>
    </lineage>
</organism>
<keyword evidence="8" id="KW-0449">Lipoprotein</keyword>
<feature type="region of interest" description="Disordered" evidence="10">
    <location>
        <begin position="151"/>
        <end position="202"/>
    </location>
</feature>
<reference evidence="12" key="1">
    <citation type="submission" date="2016-12" db="EMBL/GenBank/DDBJ databases">
        <title>Extending the VSGnome of Trypanosoma brucei strain TREU927.</title>
        <authorList>
            <person name="Cross G.A."/>
        </authorList>
    </citation>
    <scope>NUCLEOTIDE SEQUENCE</scope>
    <source>
        <strain evidence="12">Tb927.99.2054</strain>
    </source>
</reference>
<dbReference type="InterPro" id="IPR025932">
    <property type="entry name" value="Trypano_VSG_B_N_dom"/>
</dbReference>
<keyword evidence="6" id="KW-0472">Membrane</keyword>
<feature type="coiled-coil region" evidence="9">
    <location>
        <begin position="105"/>
        <end position="139"/>
    </location>
</feature>
<comment type="subcellular location">
    <subcellularLocation>
        <location evidence="2">Cell membrane</location>
        <topology evidence="2">Lipid-anchor</topology>
        <topology evidence="2">GPI-anchor</topology>
    </subcellularLocation>
</comment>
<evidence type="ECO:0000256" key="4">
    <source>
        <dbReference type="ARBA" id="ARBA00022622"/>
    </source>
</evidence>
<feature type="compositionally biased region" description="Basic and acidic residues" evidence="10">
    <location>
        <begin position="159"/>
        <end position="177"/>
    </location>
</feature>
<evidence type="ECO:0000256" key="5">
    <source>
        <dbReference type="ARBA" id="ARBA00022729"/>
    </source>
</evidence>
<evidence type="ECO:0000256" key="10">
    <source>
        <dbReference type="SAM" id="MobiDB-lite"/>
    </source>
</evidence>
<evidence type="ECO:0000259" key="11">
    <source>
        <dbReference type="Pfam" id="PF13206"/>
    </source>
</evidence>
<comment type="function">
    <text evidence="1">VSG forms a coat on the surface of the parasite. The trypanosome evades the immune response of the host by expressing a series of antigenically distinct VSGs from an estimated 1000 VSG genes.</text>
</comment>
<keyword evidence="9" id="KW-0175">Coiled coil</keyword>
<evidence type="ECO:0000256" key="6">
    <source>
        <dbReference type="ARBA" id="ARBA00023136"/>
    </source>
</evidence>
<evidence type="ECO:0000256" key="8">
    <source>
        <dbReference type="ARBA" id="ARBA00023288"/>
    </source>
</evidence>
<evidence type="ECO:0000256" key="2">
    <source>
        <dbReference type="ARBA" id="ARBA00004609"/>
    </source>
</evidence>
<name>A0A1V0FZX1_9TRYP</name>
<dbReference type="Pfam" id="PF13206">
    <property type="entry name" value="VSG_B"/>
    <property type="match status" value="1"/>
</dbReference>
<keyword evidence="7" id="KW-0325">Glycoprotein</keyword>
<dbReference type="GO" id="GO:0098552">
    <property type="term" value="C:side of membrane"/>
    <property type="evidence" value="ECO:0007669"/>
    <property type="project" value="UniProtKB-KW"/>
</dbReference>
<evidence type="ECO:0000313" key="12">
    <source>
        <dbReference type="EMBL" id="ARB50935.1"/>
    </source>
</evidence>
<dbReference type="GO" id="GO:0005886">
    <property type="term" value="C:plasma membrane"/>
    <property type="evidence" value="ECO:0007669"/>
    <property type="project" value="UniProtKB-SubCell"/>
</dbReference>
<proteinExistence type="predicted"/>
<keyword evidence="3" id="KW-1003">Cell membrane</keyword>
<evidence type="ECO:0000256" key="3">
    <source>
        <dbReference type="ARBA" id="ARBA00022475"/>
    </source>
</evidence>
<dbReference type="AlphaFoldDB" id="A0A1V0FZX1"/>
<evidence type="ECO:0000256" key="7">
    <source>
        <dbReference type="ARBA" id="ARBA00023180"/>
    </source>
</evidence>
<protein>
    <submittedName>
        <fullName evidence="12">Variant surface glycoprotein</fullName>
    </submittedName>
</protein>
<dbReference type="EMBL" id="KY404684">
    <property type="protein sequence ID" value="ARB50935.1"/>
    <property type="molecule type" value="Genomic_DNA"/>
</dbReference>
<keyword evidence="5" id="KW-0732">Signal</keyword>
<accession>A0A1V0FZX1</accession>
<feature type="compositionally biased region" description="Basic residues" evidence="10">
    <location>
        <begin position="178"/>
        <end position="202"/>
    </location>
</feature>
<feature type="domain" description="Trypanosome variant surface glycoprotein B-type N-terminal" evidence="11">
    <location>
        <begin position="4"/>
        <end position="127"/>
    </location>
</feature>
<evidence type="ECO:0000256" key="1">
    <source>
        <dbReference type="ARBA" id="ARBA00002523"/>
    </source>
</evidence>
<sequence>MSGQTSWKTAGTITAAADIIVSKCKEKAIPRLTSIAINEGIAQFVSALQSHRGDTADAVHLGKANGNAGCGNGAAGACVDYTEKITAKQPGNANDIDWYEHMERAAAVLAAVDQARREVRDAQQKLEELKEESLTLYATLQINDDLLIQSQTPTIPTQMEKKKEEDAKKECNKIEKRNRLHRKHKMQMKSRSKRTQGKVHIE</sequence>
<evidence type="ECO:0000256" key="9">
    <source>
        <dbReference type="SAM" id="Coils"/>
    </source>
</evidence>
<keyword evidence="4" id="KW-0336">GPI-anchor</keyword>